<evidence type="ECO:0000259" key="5">
    <source>
        <dbReference type="PROSITE" id="PS51891"/>
    </source>
</evidence>
<evidence type="ECO:0000256" key="2">
    <source>
        <dbReference type="ARBA" id="ARBA00022723"/>
    </source>
</evidence>
<dbReference type="AlphaFoldDB" id="A0A1I2DXT7"/>
<dbReference type="RefSeq" id="WP_096327404.1">
    <property type="nucleotide sequence ID" value="NZ_FOMX01000021.1"/>
</dbReference>
<dbReference type="PANTHER" id="PTHR33337">
    <property type="entry name" value="GFA DOMAIN-CONTAINING PROTEIN"/>
    <property type="match status" value="1"/>
</dbReference>
<dbReference type="PANTHER" id="PTHR33337:SF40">
    <property type="entry name" value="CENP-V_GFA DOMAIN-CONTAINING PROTEIN-RELATED"/>
    <property type="match status" value="1"/>
</dbReference>
<feature type="domain" description="CENP-V/GFA" evidence="5">
    <location>
        <begin position="4"/>
        <end position="114"/>
    </location>
</feature>
<keyword evidence="2" id="KW-0479">Metal-binding</keyword>
<keyword evidence="4" id="KW-0456">Lyase</keyword>
<evidence type="ECO:0000313" key="6">
    <source>
        <dbReference type="EMBL" id="SFE85522.1"/>
    </source>
</evidence>
<dbReference type="Proteomes" id="UP000199400">
    <property type="component" value="Unassembled WGS sequence"/>
</dbReference>
<accession>A0A1I2DXT7</accession>
<name>A0A1I2DXT7_9BACT</name>
<comment type="similarity">
    <text evidence="1">Belongs to the Gfa family.</text>
</comment>
<evidence type="ECO:0000256" key="4">
    <source>
        <dbReference type="ARBA" id="ARBA00023239"/>
    </source>
</evidence>
<dbReference type="GO" id="GO:0016846">
    <property type="term" value="F:carbon-sulfur lyase activity"/>
    <property type="evidence" value="ECO:0007669"/>
    <property type="project" value="InterPro"/>
</dbReference>
<evidence type="ECO:0000256" key="3">
    <source>
        <dbReference type="ARBA" id="ARBA00022833"/>
    </source>
</evidence>
<evidence type="ECO:0000256" key="1">
    <source>
        <dbReference type="ARBA" id="ARBA00005495"/>
    </source>
</evidence>
<evidence type="ECO:0000313" key="7">
    <source>
        <dbReference type="Proteomes" id="UP000199400"/>
    </source>
</evidence>
<gene>
    <name evidence="6" type="ORF">SAMN02745121_05796</name>
</gene>
<organism evidence="6 7">
    <name type="scientific">Nannocystis exedens</name>
    <dbReference type="NCBI Taxonomy" id="54"/>
    <lineage>
        <taxon>Bacteria</taxon>
        <taxon>Pseudomonadati</taxon>
        <taxon>Myxococcota</taxon>
        <taxon>Polyangia</taxon>
        <taxon>Nannocystales</taxon>
        <taxon>Nannocystaceae</taxon>
        <taxon>Nannocystis</taxon>
    </lineage>
</organism>
<keyword evidence="7" id="KW-1185">Reference proteome</keyword>
<reference evidence="7" key="1">
    <citation type="submission" date="2016-10" db="EMBL/GenBank/DDBJ databases">
        <authorList>
            <person name="Varghese N."/>
            <person name="Submissions S."/>
        </authorList>
    </citation>
    <scope>NUCLEOTIDE SEQUENCE [LARGE SCALE GENOMIC DNA]</scope>
    <source>
        <strain evidence="7">ATCC 25963</strain>
    </source>
</reference>
<dbReference type="SUPFAM" id="SSF51316">
    <property type="entry name" value="Mss4-like"/>
    <property type="match status" value="1"/>
</dbReference>
<dbReference type="EMBL" id="FOMX01000021">
    <property type="protein sequence ID" value="SFE85522.1"/>
    <property type="molecule type" value="Genomic_DNA"/>
</dbReference>
<dbReference type="PROSITE" id="PS51891">
    <property type="entry name" value="CENP_V_GFA"/>
    <property type="match status" value="1"/>
</dbReference>
<sequence>MRSRTASCSCGQLRIEVHGEPLGVGVCHCLACQRRTGSVFAALAAFAAPYEVFGTATEYVRVGDQGGRFNFRFCPVCGSTVFHTEEGGEQSSVAVAVGAFADPSFPPPEDSVYDCRRHSWVQLPPGVTTFAKDPP</sequence>
<dbReference type="InterPro" id="IPR006913">
    <property type="entry name" value="CENP-V/GFA"/>
</dbReference>
<dbReference type="STRING" id="54.SAMN02745121_05796"/>
<keyword evidence="3" id="KW-0862">Zinc</keyword>
<dbReference type="GO" id="GO:0046872">
    <property type="term" value="F:metal ion binding"/>
    <property type="evidence" value="ECO:0007669"/>
    <property type="project" value="UniProtKB-KW"/>
</dbReference>
<dbReference type="Pfam" id="PF04828">
    <property type="entry name" value="GFA"/>
    <property type="match status" value="1"/>
</dbReference>
<protein>
    <submittedName>
        <fullName evidence="6">Uncharacterized conserved protein</fullName>
    </submittedName>
</protein>
<proteinExistence type="inferred from homology"/>
<dbReference type="InterPro" id="IPR011057">
    <property type="entry name" value="Mss4-like_sf"/>
</dbReference>
<dbReference type="Gene3D" id="3.90.1590.10">
    <property type="entry name" value="glutathione-dependent formaldehyde- activating enzyme (gfa)"/>
    <property type="match status" value="1"/>
</dbReference>
<dbReference type="OrthoDB" id="9805575at2"/>